<dbReference type="STRING" id="1560345.AWL63_07245"/>
<evidence type="ECO:0000256" key="7">
    <source>
        <dbReference type="ARBA" id="ARBA00012491"/>
    </source>
</evidence>
<reference evidence="11 12" key="1">
    <citation type="submission" date="2016-01" db="EMBL/GenBank/DDBJ databases">
        <title>Complete genome and mega plasmid sequence of Sphingomonas panacis DCY99 elicits systemic resistance in rice to Xanthomonas oryzae.</title>
        <authorList>
            <person name="Kim Y.J."/>
            <person name="Yang D.C."/>
            <person name="Sing P."/>
        </authorList>
    </citation>
    <scope>NUCLEOTIDE SEQUENCE [LARGE SCALE GENOMIC DNA]</scope>
    <source>
        <strain evidence="11 12">DCY99</strain>
    </source>
</reference>
<dbReference type="GO" id="GO:0008781">
    <property type="term" value="F:N-acylneuraminate cytidylyltransferase activity"/>
    <property type="evidence" value="ECO:0007669"/>
    <property type="project" value="UniProtKB-EC"/>
</dbReference>
<organism evidence="11 12">
    <name type="scientific">Sphingomonas panacis</name>
    <dbReference type="NCBI Taxonomy" id="1560345"/>
    <lineage>
        <taxon>Bacteria</taxon>
        <taxon>Pseudomonadati</taxon>
        <taxon>Pseudomonadota</taxon>
        <taxon>Alphaproteobacteria</taxon>
        <taxon>Sphingomonadales</taxon>
        <taxon>Sphingomonadaceae</taxon>
        <taxon>Sphingomonas</taxon>
    </lineage>
</organism>
<dbReference type="SUPFAM" id="SSF53448">
    <property type="entry name" value="Nucleotide-diphospho-sugar transferases"/>
    <property type="match status" value="1"/>
</dbReference>
<dbReference type="Pfam" id="PF02348">
    <property type="entry name" value="CTP_transf_3"/>
    <property type="match status" value="1"/>
</dbReference>
<keyword evidence="9" id="KW-0378">Hydrolase</keyword>
<dbReference type="GO" id="GO:0006054">
    <property type="term" value="P:N-acetylneuraminate metabolic process"/>
    <property type="evidence" value="ECO:0007669"/>
    <property type="project" value="UniProtKB-UniPathway"/>
</dbReference>
<comment type="catalytic activity">
    <reaction evidence="1">
        <text>an N-acylneuraminate + CTP = a CMP-N-acyl-beta-neuraminate + diphosphate</text>
        <dbReference type="Rhea" id="RHEA:11344"/>
        <dbReference type="ChEBI" id="CHEBI:33019"/>
        <dbReference type="ChEBI" id="CHEBI:37563"/>
        <dbReference type="ChEBI" id="CHEBI:60073"/>
        <dbReference type="ChEBI" id="CHEBI:68671"/>
        <dbReference type="EC" id="2.7.7.43"/>
    </reaction>
</comment>
<protein>
    <recommendedName>
        <fullName evidence="7">N-acylneuraminate cytidylyltransferase</fullName>
        <ecNumber evidence="7">2.7.7.43</ecNumber>
    </recommendedName>
</protein>
<keyword evidence="10" id="KW-0460">Magnesium</keyword>
<evidence type="ECO:0000256" key="3">
    <source>
        <dbReference type="ARBA" id="ARBA00005141"/>
    </source>
</evidence>
<dbReference type="AlphaFoldDB" id="A0A1B3Z8Q3"/>
<comment type="cofactor">
    <cofactor evidence="2">
        <name>Mg(2+)</name>
        <dbReference type="ChEBI" id="CHEBI:18420"/>
    </cofactor>
</comment>
<comment type="similarity">
    <text evidence="5">Belongs to the CMP-NeuNAc synthase family.</text>
</comment>
<evidence type="ECO:0000313" key="11">
    <source>
        <dbReference type="EMBL" id="AOH83795.1"/>
    </source>
</evidence>
<evidence type="ECO:0000256" key="10">
    <source>
        <dbReference type="ARBA" id="ARBA00022842"/>
    </source>
</evidence>
<dbReference type="InterPro" id="IPR010023">
    <property type="entry name" value="KdsC_fam"/>
</dbReference>
<dbReference type="GO" id="GO:0046872">
    <property type="term" value="F:metal ion binding"/>
    <property type="evidence" value="ECO:0007669"/>
    <property type="project" value="UniProtKB-KW"/>
</dbReference>
<comment type="pathway">
    <text evidence="3">Amino-sugar metabolism; N-acetylneuraminate metabolism.</text>
</comment>
<dbReference type="InterPro" id="IPR050793">
    <property type="entry name" value="CMP-NeuNAc_synthase"/>
</dbReference>
<dbReference type="Proteomes" id="UP000094256">
    <property type="component" value="Chromosome"/>
</dbReference>
<dbReference type="SFLD" id="SFLDS00003">
    <property type="entry name" value="Haloacid_Dehalogenase"/>
    <property type="match status" value="1"/>
</dbReference>
<keyword evidence="8" id="KW-0479">Metal-binding</keyword>
<dbReference type="EMBL" id="CP014168">
    <property type="protein sequence ID" value="AOH83795.1"/>
    <property type="molecule type" value="Genomic_DNA"/>
</dbReference>
<name>A0A1B3Z8Q3_9SPHN</name>
<dbReference type="Gene3D" id="3.90.550.10">
    <property type="entry name" value="Spore Coat Polysaccharide Biosynthesis Protein SpsA, Chain A"/>
    <property type="match status" value="1"/>
</dbReference>
<proteinExistence type="inferred from homology"/>
<dbReference type="EC" id="2.7.7.43" evidence="7"/>
<dbReference type="Pfam" id="PF08282">
    <property type="entry name" value="Hydrolase_3"/>
    <property type="match status" value="1"/>
</dbReference>
<comment type="similarity">
    <text evidence="4">Belongs to the KdsC family.</text>
</comment>
<evidence type="ECO:0000313" key="12">
    <source>
        <dbReference type="Proteomes" id="UP000094256"/>
    </source>
</evidence>
<dbReference type="PANTHER" id="PTHR21485">
    <property type="entry name" value="HAD SUPERFAMILY MEMBERS CMAS AND KDSC"/>
    <property type="match status" value="1"/>
</dbReference>
<dbReference type="InterPro" id="IPR036412">
    <property type="entry name" value="HAD-like_sf"/>
</dbReference>
<evidence type="ECO:0000256" key="5">
    <source>
        <dbReference type="ARBA" id="ARBA00010726"/>
    </source>
</evidence>
<dbReference type="SFLD" id="SFLDG01136">
    <property type="entry name" value="C1.6:_Phosphoserine_Phosphatas"/>
    <property type="match status" value="1"/>
</dbReference>
<evidence type="ECO:0000256" key="9">
    <source>
        <dbReference type="ARBA" id="ARBA00022801"/>
    </source>
</evidence>
<comment type="subunit">
    <text evidence="6">Homotetramer.</text>
</comment>
<evidence type="ECO:0000256" key="2">
    <source>
        <dbReference type="ARBA" id="ARBA00001946"/>
    </source>
</evidence>
<dbReference type="Gene3D" id="3.40.50.1000">
    <property type="entry name" value="HAD superfamily/HAD-like"/>
    <property type="match status" value="1"/>
</dbReference>
<dbReference type="PANTHER" id="PTHR21485:SF3">
    <property type="entry name" value="N-ACYLNEURAMINATE CYTIDYLYLTRANSFERASE"/>
    <property type="match status" value="1"/>
</dbReference>
<dbReference type="CDD" id="cd02513">
    <property type="entry name" value="CMP-NeuAc_Synthase"/>
    <property type="match status" value="1"/>
</dbReference>
<dbReference type="UniPathway" id="UPA00628"/>
<evidence type="ECO:0000256" key="1">
    <source>
        <dbReference type="ARBA" id="ARBA00001862"/>
    </source>
</evidence>
<dbReference type="SUPFAM" id="SSF56784">
    <property type="entry name" value="HAD-like"/>
    <property type="match status" value="1"/>
</dbReference>
<dbReference type="GO" id="GO:0016788">
    <property type="term" value="F:hydrolase activity, acting on ester bonds"/>
    <property type="evidence" value="ECO:0007669"/>
    <property type="project" value="InterPro"/>
</dbReference>
<keyword evidence="12" id="KW-1185">Reference proteome</keyword>
<evidence type="ECO:0000256" key="8">
    <source>
        <dbReference type="ARBA" id="ARBA00022723"/>
    </source>
</evidence>
<dbReference type="SFLD" id="SFLDG01138">
    <property type="entry name" value="C1.6.2:_Deoxy-d-mannose-octulo"/>
    <property type="match status" value="1"/>
</dbReference>
<evidence type="ECO:0000256" key="4">
    <source>
        <dbReference type="ARBA" id="ARBA00005893"/>
    </source>
</evidence>
<sequence length="397" mass="42809">MFPRSSALQALAIIPARGGSKGLPRKNVLPLGGIPLIAHTIYAARAASRVDRVVVSTDDDEIATVAQRYGAEVVRRPAELASDTASSEAALLHTLDTLRADEGYEPDLLVFLQCTSPLTAPEDIDGTIAALIDREADSALAVTAFHYFLWAEDEAGAHGVNHDKSVRLMRQQRTPEYLETGAVYVMKTADFRAARHRFFGKTVLFDTPVERRLEIDEPADFRIAEERIARLAARPPGLPARVSALVMDFDGVLTDDRVFVSETGAESVVCSRRDGMGIERLRKAGLPMLVISKETNPVVAARCRKLRLPYHHGVEGKLAVLQAWLAETTIDPAETLYVGNDINDLECMAAVGCAVAPQDAHPRALAAAALVLDADGGRGAIRLLADLLEAGGHLARG</sequence>
<dbReference type="InterPro" id="IPR023214">
    <property type="entry name" value="HAD_sf"/>
</dbReference>
<gene>
    <name evidence="11" type="ORF">AWL63_07245</name>
</gene>
<dbReference type="InterPro" id="IPR029044">
    <property type="entry name" value="Nucleotide-diphossugar_trans"/>
</dbReference>
<accession>A0A1B3Z8Q3</accession>
<evidence type="ECO:0000256" key="6">
    <source>
        <dbReference type="ARBA" id="ARBA00011881"/>
    </source>
</evidence>
<dbReference type="KEGG" id="span:AWL63_07245"/>
<dbReference type="InterPro" id="IPR003329">
    <property type="entry name" value="Cytidylyl_trans"/>
</dbReference>